<dbReference type="SUPFAM" id="SSF53756">
    <property type="entry name" value="UDP-Glycosyltransferase/glycogen phosphorylase"/>
    <property type="match status" value="1"/>
</dbReference>
<evidence type="ECO:0000259" key="1">
    <source>
        <dbReference type="Pfam" id="PF13524"/>
    </source>
</evidence>
<name>A0A6C0AYE5_9ZZZZ</name>
<protein>
    <recommendedName>
        <fullName evidence="1">Spore protein YkvP/CgeB glycosyl transferase-like domain-containing protein</fullName>
    </recommendedName>
</protein>
<dbReference type="InterPro" id="IPR055259">
    <property type="entry name" value="YkvP/CgeB_Glyco_trans-like"/>
</dbReference>
<sequence>MLFNTRNFKKKNFFFDINSKYSITKFFTTSKYKTYIVLIDLFENNICAETELILRFKIACEKINVGTICISPYGYITSNGPLKNISILQVDPKYITCIIATHHTCKKILGHYTLLPLWNPVIYMEKSTNFITTFDGYLSSHSSLIDNYIKSLTSKTPIGYLTTSICEPLLDFSFGQYKCFYIGTNWDRNFKVKVNESLKQISSQRDKIINLIKKMDDSELINIYGLEGRWNGFKSYIKPIPFDGVSVVYEIQKCGICLCFSTENHINSEVCSMRIFEGIAAGVPLICDKNPFYMKWFGDNLFYIDTDDSDECFEQIKNYIEYFKNNNQEVLTKISNCRDIFNEHFRLDKQFQQIITNIHQNKKENKKLSNNRHRLQLQF</sequence>
<reference evidence="2" key="1">
    <citation type="journal article" date="2020" name="Nature">
        <title>Giant virus diversity and host interactions through global metagenomics.</title>
        <authorList>
            <person name="Schulz F."/>
            <person name="Roux S."/>
            <person name="Paez-Espino D."/>
            <person name="Jungbluth S."/>
            <person name="Walsh D.A."/>
            <person name="Denef V.J."/>
            <person name="McMahon K.D."/>
            <person name="Konstantinidis K.T."/>
            <person name="Eloe-Fadrosh E.A."/>
            <person name="Kyrpides N.C."/>
            <person name="Woyke T."/>
        </authorList>
    </citation>
    <scope>NUCLEOTIDE SEQUENCE</scope>
    <source>
        <strain evidence="2">GVMAG-S-ERX556022-25</strain>
    </source>
</reference>
<evidence type="ECO:0000313" key="2">
    <source>
        <dbReference type="EMBL" id="QHS84370.1"/>
    </source>
</evidence>
<proteinExistence type="predicted"/>
<accession>A0A6C0AYE5</accession>
<dbReference type="EMBL" id="MN738808">
    <property type="protein sequence ID" value="QHS84370.1"/>
    <property type="molecule type" value="Genomic_DNA"/>
</dbReference>
<feature type="domain" description="Spore protein YkvP/CgeB glycosyl transferase-like" evidence="1">
    <location>
        <begin position="220"/>
        <end position="354"/>
    </location>
</feature>
<dbReference type="AlphaFoldDB" id="A0A6C0AYE5"/>
<dbReference type="Pfam" id="PF13524">
    <property type="entry name" value="Glyco_trans_1_2"/>
    <property type="match status" value="1"/>
</dbReference>
<organism evidence="2">
    <name type="scientific">viral metagenome</name>
    <dbReference type="NCBI Taxonomy" id="1070528"/>
    <lineage>
        <taxon>unclassified sequences</taxon>
        <taxon>metagenomes</taxon>
        <taxon>organismal metagenomes</taxon>
    </lineage>
</organism>
<dbReference type="Gene3D" id="3.40.50.2000">
    <property type="entry name" value="Glycogen Phosphorylase B"/>
    <property type="match status" value="1"/>
</dbReference>